<evidence type="ECO:0000256" key="1">
    <source>
        <dbReference type="SAM" id="SignalP"/>
    </source>
</evidence>
<name>A0A7U2I0Z3_PHANO</name>
<protein>
    <recommendedName>
        <fullName evidence="4">Secreted protein</fullName>
    </recommendedName>
</protein>
<proteinExistence type="predicted"/>
<gene>
    <name evidence="2" type="ORF">JI435_302270</name>
</gene>
<dbReference type="EMBL" id="CP069027">
    <property type="protein sequence ID" value="QRC95367.1"/>
    <property type="molecule type" value="Genomic_DNA"/>
</dbReference>
<organism evidence="2 3">
    <name type="scientific">Phaeosphaeria nodorum (strain SN15 / ATCC MYA-4574 / FGSC 10173)</name>
    <name type="common">Glume blotch fungus</name>
    <name type="synonym">Parastagonospora nodorum</name>
    <dbReference type="NCBI Taxonomy" id="321614"/>
    <lineage>
        <taxon>Eukaryota</taxon>
        <taxon>Fungi</taxon>
        <taxon>Dikarya</taxon>
        <taxon>Ascomycota</taxon>
        <taxon>Pezizomycotina</taxon>
        <taxon>Dothideomycetes</taxon>
        <taxon>Pleosporomycetidae</taxon>
        <taxon>Pleosporales</taxon>
        <taxon>Pleosporineae</taxon>
        <taxon>Phaeosphaeriaceae</taxon>
        <taxon>Parastagonospora</taxon>
    </lineage>
</organism>
<feature type="chain" id="PRO_5031376544" description="Secreted protein" evidence="1">
    <location>
        <begin position="18"/>
        <end position="113"/>
    </location>
</feature>
<keyword evidence="1" id="KW-0732">Signal</keyword>
<accession>A0A7U2I0Z3</accession>
<dbReference type="Proteomes" id="UP000663193">
    <property type="component" value="Chromosome 5"/>
</dbReference>
<evidence type="ECO:0000313" key="3">
    <source>
        <dbReference type="Proteomes" id="UP000663193"/>
    </source>
</evidence>
<reference evidence="3" key="1">
    <citation type="journal article" date="2021" name="BMC Genomics">
        <title>Chromosome-level genome assembly and manually-curated proteome of model necrotroph Parastagonospora nodorum Sn15 reveals a genome-wide trove of candidate effector homologs, and redundancy of virulence-related functions within an accessory chromosome.</title>
        <authorList>
            <person name="Bertazzoni S."/>
            <person name="Jones D.A.B."/>
            <person name="Phan H.T."/>
            <person name="Tan K.-C."/>
            <person name="Hane J.K."/>
        </authorList>
    </citation>
    <scope>NUCLEOTIDE SEQUENCE [LARGE SCALE GENOMIC DNA]</scope>
    <source>
        <strain evidence="3">SN15 / ATCC MYA-4574 / FGSC 10173)</strain>
    </source>
</reference>
<dbReference type="VEuPathDB" id="FungiDB:JI435_302270"/>
<feature type="signal peptide" evidence="1">
    <location>
        <begin position="1"/>
        <end position="17"/>
    </location>
</feature>
<keyword evidence="3" id="KW-1185">Reference proteome</keyword>
<evidence type="ECO:0008006" key="4">
    <source>
        <dbReference type="Google" id="ProtNLM"/>
    </source>
</evidence>
<dbReference type="AlphaFoldDB" id="A0A7U2I0Z3"/>
<sequence>MVLRSLVGFVLVHEAGGTATTHCTFLIGATSSLPQVSQSTSNSNSTFPLFLPEVVTASNQSRRRVYMAPLPRIHECTTPCDTALSTAQEVKPLPSVFHSASTSLLINSPVLDP</sequence>
<evidence type="ECO:0000313" key="2">
    <source>
        <dbReference type="EMBL" id="QRC95367.1"/>
    </source>
</evidence>